<evidence type="ECO:0000256" key="1">
    <source>
        <dbReference type="ARBA" id="ARBA00023002"/>
    </source>
</evidence>
<dbReference type="SMART" id="SM00903">
    <property type="entry name" value="Flavin_Reduct"/>
    <property type="match status" value="1"/>
</dbReference>
<proteinExistence type="predicted"/>
<dbReference type="InterPro" id="IPR012349">
    <property type="entry name" value="Split_barrel_FMN-bd"/>
</dbReference>
<dbReference type="Proteomes" id="UP000656881">
    <property type="component" value="Unassembled WGS sequence"/>
</dbReference>
<dbReference type="EMBL" id="BMNG01000015">
    <property type="protein sequence ID" value="GGO54232.1"/>
    <property type="molecule type" value="Genomic_DNA"/>
</dbReference>
<keyword evidence="4" id="KW-1185">Reference proteome</keyword>
<comment type="caution">
    <text evidence="3">The sequence shown here is derived from an EMBL/GenBank/DDBJ whole genome shotgun (WGS) entry which is preliminary data.</text>
</comment>
<protein>
    <submittedName>
        <fullName evidence="3">Flavin oxidoreductase</fullName>
    </submittedName>
</protein>
<sequence length="162" mass="17345">MAIDPQQLRTCLGHFATGVTVVTCAVGEELHGATVSAFTAVSLAPPLVLVSLNRDSKAARLLPGRPFTVNVLSEEQHDLALRFAGRPTSHGSTPLWQPAPGRHLAPALLGSLATFFCSPWACHDGGDHLLFLGRVESVDQRPDAQPLLFYRSTFHALNSVNA</sequence>
<dbReference type="Gene3D" id="2.30.110.10">
    <property type="entry name" value="Electron Transport, Fmn-binding Protein, Chain A"/>
    <property type="match status" value="1"/>
</dbReference>
<organism evidence="3 4">
    <name type="scientific">Streptomyces lasiicapitis</name>
    <dbReference type="NCBI Taxonomy" id="1923961"/>
    <lineage>
        <taxon>Bacteria</taxon>
        <taxon>Bacillati</taxon>
        <taxon>Actinomycetota</taxon>
        <taxon>Actinomycetes</taxon>
        <taxon>Kitasatosporales</taxon>
        <taxon>Streptomycetaceae</taxon>
        <taxon>Streptomyces</taxon>
    </lineage>
</organism>
<accession>A0ABQ2MMV0</accession>
<keyword evidence="1" id="KW-0560">Oxidoreductase</keyword>
<reference evidence="4" key="1">
    <citation type="journal article" date="2019" name="Int. J. Syst. Evol. Microbiol.">
        <title>The Global Catalogue of Microorganisms (GCM) 10K type strain sequencing project: providing services to taxonomists for standard genome sequencing and annotation.</title>
        <authorList>
            <consortium name="The Broad Institute Genomics Platform"/>
            <consortium name="The Broad Institute Genome Sequencing Center for Infectious Disease"/>
            <person name="Wu L."/>
            <person name="Ma J."/>
        </authorList>
    </citation>
    <scope>NUCLEOTIDE SEQUENCE [LARGE SCALE GENOMIC DNA]</scope>
    <source>
        <strain evidence="4">CGMCC 4.7349</strain>
    </source>
</reference>
<dbReference type="InterPro" id="IPR002563">
    <property type="entry name" value="Flavin_Rdtase-like_dom"/>
</dbReference>
<dbReference type="InterPro" id="IPR050268">
    <property type="entry name" value="NADH-dep_flavin_reductase"/>
</dbReference>
<feature type="domain" description="Flavin reductase like" evidence="2">
    <location>
        <begin position="12"/>
        <end position="156"/>
    </location>
</feature>
<gene>
    <name evidence="3" type="ORF">GCM10012286_63510</name>
</gene>
<name>A0ABQ2MMV0_9ACTN</name>
<evidence type="ECO:0000313" key="4">
    <source>
        <dbReference type="Proteomes" id="UP000656881"/>
    </source>
</evidence>
<dbReference type="PANTHER" id="PTHR30466:SF1">
    <property type="entry name" value="FMN REDUCTASE (NADH) RUTF"/>
    <property type="match status" value="1"/>
</dbReference>
<dbReference type="SUPFAM" id="SSF50475">
    <property type="entry name" value="FMN-binding split barrel"/>
    <property type="match status" value="1"/>
</dbReference>
<evidence type="ECO:0000313" key="3">
    <source>
        <dbReference type="EMBL" id="GGO54232.1"/>
    </source>
</evidence>
<dbReference type="RefSeq" id="WP_189176539.1">
    <property type="nucleotide sequence ID" value="NZ_BMNG01000015.1"/>
</dbReference>
<dbReference type="Pfam" id="PF01613">
    <property type="entry name" value="Flavin_Reduct"/>
    <property type="match status" value="1"/>
</dbReference>
<evidence type="ECO:0000259" key="2">
    <source>
        <dbReference type="SMART" id="SM00903"/>
    </source>
</evidence>
<dbReference type="PANTHER" id="PTHR30466">
    <property type="entry name" value="FLAVIN REDUCTASE"/>
    <property type="match status" value="1"/>
</dbReference>